<dbReference type="KEGG" id="vg:40088266"/>
<dbReference type="InterPro" id="IPR036465">
    <property type="entry name" value="vWFA_dom_sf"/>
</dbReference>
<proteinExistence type="predicted"/>
<dbReference type="Pfam" id="PF13203">
    <property type="entry name" value="DUF2201_N"/>
    <property type="match status" value="1"/>
</dbReference>
<evidence type="ECO:0000259" key="2">
    <source>
        <dbReference type="Pfam" id="PF09967"/>
    </source>
</evidence>
<keyword evidence="5" id="KW-1185">Reference proteome</keyword>
<evidence type="ECO:0008006" key="6">
    <source>
        <dbReference type="Google" id="ProtNLM"/>
    </source>
</evidence>
<dbReference type="GeneID" id="40088266"/>
<dbReference type="InterPro" id="IPR025154">
    <property type="entry name" value="Put_metallopeptidase_dom"/>
</dbReference>
<dbReference type="PANTHER" id="PTHR38730:SF1">
    <property type="entry name" value="SLL7028 PROTEIN"/>
    <property type="match status" value="1"/>
</dbReference>
<reference evidence="4 5" key="1">
    <citation type="submission" date="2017-06" db="EMBL/GenBank/DDBJ databases">
        <authorList>
            <person name="Kim H.J."/>
            <person name="Triplett B.A."/>
        </authorList>
    </citation>
    <scope>NUCLEOTIDE SEQUENCE [LARGE SCALE GENOMIC DNA]</scope>
</reference>
<dbReference type="InterPro" id="IPR018698">
    <property type="entry name" value="VWA-like_dom"/>
</dbReference>
<sequence length="429" mass="48646">MTEEVKAPTKIPREAIDALEEQMVRARFHLLFKKPFLGSIIAQLELCEASSWCRTCSTDGRKFYYNFHWASQLTLDNLKFVFGHQILHLCLDHLGRRGTRDIQVWGMATDYLVNYILKKEAFGVPPTNANILLDDRFTDEMSADEIYAYLIDNQIKIEIPMDDHLDASEGDDGKDGKGKSSNSVTVSIAGGPDGPPKLTEEDINQIRNDIMQQMMTAAQSMSAGDVPGFMQRYLDDLNTPKMDWRALLSVHIKSTVKGDYSFSNPSKRSWHLGVILPGVRNVDTIDVAVSIDTSGSMTNEMLTDFLSEVKGIMDEFEDFNLWLWTFDTRVYQPKLFTPHNLDEIMDYVPEGGGGTYFTSNWEFMKDPSSHGFDDLSPIEPKCFIMFTDGYDGGDCGLAHEEWTKTLFVIHSNYDAFDPGFGETAFYDKY</sequence>
<feature type="compositionally biased region" description="Basic and acidic residues" evidence="1">
    <location>
        <begin position="164"/>
        <end position="178"/>
    </location>
</feature>
<accession>A0A223W0U6</accession>
<protein>
    <recommendedName>
        <fullName evidence="6">Metallopeptidase domain-containing protein</fullName>
    </recommendedName>
</protein>
<dbReference type="PANTHER" id="PTHR38730">
    <property type="entry name" value="SLL7028 PROTEIN"/>
    <property type="match status" value="1"/>
</dbReference>
<feature type="domain" description="VWA-like" evidence="2">
    <location>
        <begin position="287"/>
        <end position="423"/>
    </location>
</feature>
<feature type="region of interest" description="Disordered" evidence="1">
    <location>
        <begin position="164"/>
        <end position="200"/>
    </location>
</feature>
<evidence type="ECO:0000256" key="1">
    <source>
        <dbReference type="SAM" id="MobiDB-lite"/>
    </source>
</evidence>
<dbReference type="RefSeq" id="YP_009611928.1">
    <property type="nucleotide sequence ID" value="NC_042013.1"/>
</dbReference>
<dbReference type="EMBL" id="MF403008">
    <property type="protein sequence ID" value="ASV44728.2"/>
    <property type="molecule type" value="Genomic_DNA"/>
</dbReference>
<dbReference type="OrthoDB" id="3106at10239"/>
<dbReference type="Pfam" id="PF09967">
    <property type="entry name" value="DUF2201"/>
    <property type="match status" value="1"/>
</dbReference>
<evidence type="ECO:0000313" key="5">
    <source>
        <dbReference type="Proteomes" id="UP000223025"/>
    </source>
</evidence>
<dbReference type="Gene3D" id="3.40.50.410">
    <property type="entry name" value="von Willebrand factor, type A domain"/>
    <property type="match status" value="1"/>
</dbReference>
<feature type="domain" description="Putative metallopeptidase" evidence="3">
    <location>
        <begin position="22"/>
        <end position="278"/>
    </location>
</feature>
<evidence type="ECO:0000313" key="4">
    <source>
        <dbReference type="EMBL" id="ASV44728.2"/>
    </source>
</evidence>
<organism evidence="4 5">
    <name type="scientific">Agrobacterium phage Atu_ph07</name>
    <dbReference type="NCBI Taxonomy" id="2024264"/>
    <lineage>
        <taxon>Viruses</taxon>
        <taxon>Duplodnaviria</taxon>
        <taxon>Heunggongvirae</taxon>
        <taxon>Uroviricota</taxon>
        <taxon>Caudoviricetes</taxon>
        <taxon>Polybotosvirus</taxon>
        <taxon>Polybotosvirus Atuph07</taxon>
    </lineage>
</organism>
<evidence type="ECO:0000259" key="3">
    <source>
        <dbReference type="Pfam" id="PF13203"/>
    </source>
</evidence>
<dbReference type="SUPFAM" id="SSF53300">
    <property type="entry name" value="vWA-like"/>
    <property type="match status" value="1"/>
</dbReference>
<name>A0A223W0U6_9CAUD</name>
<dbReference type="Proteomes" id="UP000223025">
    <property type="component" value="Segment"/>
</dbReference>